<dbReference type="Proteomes" id="UP001164187">
    <property type="component" value="Chromosome"/>
</dbReference>
<evidence type="ECO:0000313" key="4">
    <source>
        <dbReference type="Proteomes" id="UP001164187"/>
    </source>
</evidence>
<gene>
    <name evidence="3" type="ORF">O0R46_03975</name>
</gene>
<proteinExistence type="predicted"/>
<dbReference type="PROSITE" id="PS50889">
    <property type="entry name" value="S4"/>
    <property type="match status" value="1"/>
</dbReference>
<organism evidence="3 4">
    <name type="scientific">Peptostreptococcus equinus</name>
    <dbReference type="NCBI Taxonomy" id="3003601"/>
    <lineage>
        <taxon>Bacteria</taxon>
        <taxon>Bacillati</taxon>
        <taxon>Bacillota</taxon>
        <taxon>Clostridia</taxon>
        <taxon>Peptostreptococcales</taxon>
        <taxon>Peptostreptococcaceae</taxon>
        <taxon>Peptostreptococcus</taxon>
    </lineage>
</organism>
<evidence type="ECO:0000313" key="3">
    <source>
        <dbReference type="EMBL" id="WAW15613.1"/>
    </source>
</evidence>
<keyword evidence="4" id="KW-1185">Reference proteome</keyword>
<protein>
    <submittedName>
        <fullName evidence="3">YlmH/Sll1252 family protein</fullName>
    </submittedName>
</protein>
<dbReference type="InterPro" id="IPR002942">
    <property type="entry name" value="S4_RNA-bd"/>
</dbReference>
<evidence type="ECO:0000256" key="1">
    <source>
        <dbReference type="PROSITE-ProRule" id="PRU00182"/>
    </source>
</evidence>
<dbReference type="EMBL" id="CP114052">
    <property type="protein sequence ID" value="WAW15613.1"/>
    <property type="molecule type" value="Genomic_DNA"/>
</dbReference>
<dbReference type="CDD" id="cd00165">
    <property type="entry name" value="S4"/>
    <property type="match status" value="1"/>
</dbReference>
<accession>A0ABY7JQI0</accession>
<keyword evidence="1" id="KW-0694">RNA-binding</keyword>
<feature type="domain" description="RNA-binding S4" evidence="2">
    <location>
        <begin position="185"/>
        <end position="245"/>
    </location>
</feature>
<dbReference type="SMART" id="SM00363">
    <property type="entry name" value="S4"/>
    <property type="match status" value="1"/>
</dbReference>
<dbReference type="InterPro" id="IPR012677">
    <property type="entry name" value="Nucleotide-bd_a/b_plait_sf"/>
</dbReference>
<reference evidence="3" key="1">
    <citation type="submission" date="2022-12" db="EMBL/GenBank/DDBJ databases">
        <title>Peptostreptococcus.</title>
        <authorList>
            <person name="Lee S.H."/>
        </authorList>
    </citation>
    <scope>NUCLEOTIDE SEQUENCE</scope>
    <source>
        <strain evidence="3">CBA3647</strain>
    </source>
</reference>
<dbReference type="Gene3D" id="3.30.70.330">
    <property type="match status" value="1"/>
</dbReference>
<evidence type="ECO:0000259" key="2">
    <source>
        <dbReference type="SMART" id="SM00363"/>
    </source>
</evidence>
<dbReference type="Pfam" id="PF17774">
    <property type="entry name" value="YlmH_RBD"/>
    <property type="match status" value="1"/>
</dbReference>
<dbReference type="InterPro" id="IPR040591">
    <property type="entry name" value="RqcP2_RBD"/>
</dbReference>
<dbReference type="SUPFAM" id="SSF55174">
    <property type="entry name" value="Alpha-L RNA-binding motif"/>
    <property type="match status" value="1"/>
</dbReference>
<name>A0ABY7JQI0_9FIRM</name>
<sequence length="262" mass="30425">MRKDILTRHIRDDELKIKMYKIVDICNNVLKTHIPKHSEFLNPFEIKNAIAIVNSDRDLSYKILGGYENAQRAIIYVYPYYLEPEDQKLPLSFLRADGNFKFSTLSHRSYLGSLMSLGIKREKIGDLLVHSDFCQMIVDSDIEDFLIYNFDRVSHNRIKLSKIRENDILIPKQEYIDKQFSVSSLRIDNIIAGAFDLSRSDALKYITSEYVFVDYEKIDSPSKIISESSLISVRKKGKFIIDNIGDGLSKKGKIRVRIKIFK</sequence>
<dbReference type="Gene3D" id="3.30.1370.160">
    <property type="match status" value="1"/>
</dbReference>
<dbReference type="RefSeq" id="WP_269312288.1">
    <property type="nucleotide sequence ID" value="NZ_CP114052.1"/>
</dbReference>